<evidence type="ECO:0000313" key="1">
    <source>
        <dbReference type="EMBL" id="KAI4370224.1"/>
    </source>
</evidence>
<reference evidence="2" key="1">
    <citation type="journal article" date="2023" name="Front. Plant Sci.">
        <title>Chromosomal-level genome assembly of Melastoma candidum provides insights into trichome evolution.</title>
        <authorList>
            <person name="Zhong Y."/>
            <person name="Wu W."/>
            <person name="Sun C."/>
            <person name="Zou P."/>
            <person name="Liu Y."/>
            <person name="Dai S."/>
            <person name="Zhou R."/>
        </authorList>
    </citation>
    <scope>NUCLEOTIDE SEQUENCE [LARGE SCALE GENOMIC DNA]</scope>
</reference>
<dbReference type="Proteomes" id="UP001057402">
    <property type="component" value="Chromosome 5"/>
</dbReference>
<organism evidence="1 2">
    <name type="scientific">Melastoma candidum</name>
    <dbReference type="NCBI Taxonomy" id="119954"/>
    <lineage>
        <taxon>Eukaryota</taxon>
        <taxon>Viridiplantae</taxon>
        <taxon>Streptophyta</taxon>
        <taxon>Embryophyta</taxon>
        <taxon>Tracheophyta</taxon>
        <taxon>Spermatophyta</taxon>
        <taxon>Magnoliopsida</taxon>
        <taxon>eudicotyledons</taxon>
        <taxon>Gunneridae</taxon>
        <taxon>Pentapetalae</taxon>
        <taxon>rosids</taxon>
        <taxon>malvids</taxon>
        <taxon>Myrtales</taxon>
        <taxon>Melastomataceae</taxon>
        <taxon>Melastomatoideae</taxon>
        <taxon>Melastomateae</taxon>
        <taxon>Melastoma</taxon>
    </lineage>
</organism>
<comment type="caution">
    <text evidence="1">The sequence shown here is derived from an EMBL/GenBank/DDBJ whole genome shotgun (WGS) entry which is preliminary data.</text>
</comment>
<dbReference type="EMBL" id="CM042884">
    <property type="protein sequence ID" value="KAI4370224.1"/>
    <property type="molecule type" value="Genomic_DNA"/>
</dbReference>
<evidence type="ECO:0000313" key="2">
    <source>
        <dbReference type="Proteomes" id="UP001057402"/>
    </source>
</evidence>
<accession>A0ACB9QUC4</accession>
<proteinExistence type="predicted"/>
<keyword evidence="2" id="KW-1185">Reference proteome</keyword>
<protein>
    <submittedName>
        <fullName evidence="1">Uncharacterized protein</fullName>
    </submittedName>
</protein>
<sequence length="162" mass="16886">MTAKGNQLDAGGSGLETVFQNGNSGMTLPQNERVPGTSHGSPTLQGLPAYIPPGAVNALHPFIMHQQGLPHPVNSNVPPEAEHHSSVPSVSIMQRQAAAAAAAAPAPAAPTAAPATTDSSTSSTDSSTSNNGQQLQQHLQHRQQHALQQQQLPQQRASHQQR</sequence>
<name>A0ACB9QUC4_9MYRT</name>
<gene>
    <name evidence="1" type="ORF">MLD38_018594</name>
</gene>